<organism evidence="2 3">
    <name type="scientific">Catenaria anguillulae PL171</name>
    <dbReference type="NCBI Taxonomy" id="765915"/>
    <lineage>
        <taxon>Eukaryota</taxon>
        <taxon>Fungi</taxon>
        <taxon>Fungi incertae sedis</taxon>
        <taxon>Blastocladiomycota</taxon>
        <taxon>Blastocladiomycetes</taxon>
        <taxon>Blastocladiales</taxon>
        <taxon>Catenariaceae</taxon>
        <taxon>Catenaria</taxon>
    </lineage>
</organism>
<dbReference type="AlphaFoldDB" id="A0A1Y2I858"/>
<dbReference type="PANTHER" id="PTHR48104:SF30">
    <property type="entry name" value="METACASPASE-1"/>
    <property type="match status" value="1"/>
</dbReference>
<evidence type="ECO:0000313" key="2">
    <source>
        <dbReference type="EMBL" id="ORZ41722.1"/>
    </source>
</evidence>
<dbReference type="GO" id="GO:0005737">
    <property type="term" value="C:cytoplasm"/>
    <property type="evidence" value="ECO:0007669"/>
    <property type="project" value="TreeGrafter"/>
</dbReference>
<evidence type="ECO:0008006" key="4">
    <source>
        <dbReference type="Google" id="ProtNLM"/>
    </source>
</evidence>
<keyword evidence="3" id="KW-1185">Reference proteome</keyword>
<reference evidence="2 3" key="1">
    <citation type="submission" date="2016-07" db="EMBL/GenBank/DDBJ databases">
        <title>Pervasive Adenine N6-methylation of Active Genes in Fungi.</title>
        <authorList>
            <consortium name="DOE Joint Genome Institute"/>
            <person name="Mondo S.J."/>
            <person name="Dannebaum R.O."/>
            <person name="Kuo R.C."/>
            <person name="Labutti K."/>
            <person name="Haridas S."/>
            <person name="Kuo A."/>
            <person name="Salamov A."/>
            <person name="Ahrendt S.R."/>
            <person name="Lipzen A."/>
            <person name="Sullivan W."/>
            <person name="Andreopoulos W.B."/>
            <person name="Clum A."/>
            <person name="Lindquist E."/>
            <person name="Daum C."/>
            <person name="Ramamoorthy G.K."/>
            <person name="Gryganskyi A."/>
            <person name="Culley D."/>
            <person name="Magnuson J.K."/>
            <person name="James T.Y."/>
            <person name="O'Malley M.A."/>
            <person name="Stajich J.E."/>
            <person name="Spatafora J.W."/>
            <person name="Visel A."/>
            <person name="Grigoriev I.V."/>
        </authorList>
    </citation>
    <scope>NUCLEOTIDE SEQUENCE [LARGE SCALE GENOMIC DNA]</scope>
    <source>
        <strain evidence="2 3">PL171</strain>
    </source>
</reference>
<gene>
    <name evidence="2" type="ORF">BCR44DRAFT_27800</name>
</gene>
<evidence type="ECO:0000313" key="3">
    <source>
        <dbReference type="Proteomes" id="UP000193411"/>
    </source>
</evidence>
<comment type="caution">
    <text evidence="2">The sequence shown here is derived from an EMBL/GenBank/DDBJ whole genome shotgun (WGS) entry which is preliminary data.</text>
</comment>
<dbReference type="OrthoDB" id="3223806at2759"/>
<protein>
    <recommendedName>
        <fullName evidence="4">Caspase domain-domain-containing protein</fullName>
    </recommendedName>
</protein>
<dbReference type="GO" id="GO:0006508">
    <property type="term" value="P:proteolysis"/>
    <property type="evidence" value="ECO:0007669"/>
    <property type="project" value="TreeGrafter"/>
</dbReference>
<sequence>MPNQAFIVGVTSQNPESGEAMMPVAGPASQAMANIVMDTGIYSDVTRVSDWNGDAITREEILNGLRSMVEQAEPGDNLFFSFTGRGAQAEGQGGDLEEDGMNEVMWAFDGPITDNEIRDILAELPEGVNMTLAFDQEHAGGMADLQLGEGLAANIVSIGATTSDGTIWANEDRTQFVGLLEEVMAENPGLSWNDAVALMNSRVPDEYPQHIVLDASNPELLDKQILTLRDETTPLASDALLDAQAAVDNAQDADAAVDDACDCDC</sequence>
<dbReference type="GO" id="GO:0004197">
    <property type="term" value="F:cysteine-type endopeptidase activity"/>
    <property type="evidence" value="ECO:0007669"/>
    <property type="project" value="TreeGrafter"/>
</dbReference>
<accession>A0A1Y2I858</accession>
<dbReference type="Gene3D" id="3.40.50.1460">
    <property type="match status" value="1"/>
</dbReference>
<name>A0A1Y2I858_9FUNG</name>
<dbReference type="InterPro" id="IPR050452">
    <property type="entry name" value="Metacaspase"/>
</dbReference>
<comment type="similarity">
    <text evidence="1">Belongs to the peptidase C14B family.</text>
</comment>
<dbReference type="PANTHER" id="PTHR48104">
    <property type="entry name" value="METACASPASE-4"/>
    <property type="match status" value="1"/>
</dbReference>
<dbReference type="EMBL" id="MCFL01000001">
    <property type="protein sequence ID" value="ORZ41722.1"/>
    <property type="molecule type" value="Genomic_DNA"/>
</dbReference>
<dbReference type="Proteomes" id="UP000193411">
    <property type="component" value="Unassembled WGS sequence"/>
</dbReference>
<evidence type="ECO:0000256" key="1">
    <source>
        <dbReference type="ARBA" id="ARBA00009005"/>
    </source>
</evidence>
<proteinExistence type="inferred from homology"/>